<dbReference type="CDD" id="cd00063">
    <property type="entry name" value="FN3"/>
    <property type="match status" value="1"/>
</dbReference>
<feature type="domain" description="Secretion system C-terminal sorting" evidence="2">
    <location>
        <begin position="296"/>
        <end position="370"/>
    </location>
</feature>
<protein>
    <submittedName>
        <fullName evidence="3">T9SS type A sorting domain-containing protein</fullName>
    </submittedName>
</protein>
<reference evidence="3" key="1">
    <citation type="journal article" date="2020" name="mSystems">
        <title>Genome- and Community-Level Interaction Insights into Carbon Utilization and Element Cycling Functions of Hydrothermarchaeota in Hydrothermal Sediment.</title>
        <authorList>
            <person name="Zhou Z."/>
            <person name="Liu Y."/>
            <person name="Xu W."/>
            <person name="Pan J."/>
            <person name="Luo Z.H."/>
            <person name="Li M."/>
        </authorList>
    </citation>
    <scope>NUCLEOTIDE SEQUENCE [LARGE SCALE GENOMIC DNA]</scope>
    <source>
        <strain evidence="3">SpSt-500</strain>
    </source>
</reference>
<dbReference type="Gene3D" id="2.60.40.10">
    <property type="entry name" value="Immunoglobulins"/>
    <property type="match status" value="1"/>
</dbReference>
<accession>A0A832LJJ3</accession>
<evidence type="ECO:0000313" key="3">
    <source>
        <dbReference type="EMBL" id="HGT48845.1"/>
    </source>
</evidence>
<proteinExistence type="predicted"/>
<dbReference type="InterPro" id="IPR003961">
    <property type="entry name" value="FN3_dom"/>
</dbReference>
<dbReference type="SUPFAM" id="SSF49265">
    <property type="entry name" value="Fibronectin type III"/>
    <property type="match status" value="1"/>
</dbReference>
<feature type="signal peptide" evidence="1">
    <location>
        <begin position="1"/>
        <end position="19"/>
    </location>
</feature>
<dbReference type="EMBL" id="DSVI01000019">
    <property type="protein sequence ID" value="HGT48845.1"/>
    <property type="molecule type" value="Genomic_DNA"/>
</dbReference>
<evidence type="ECO:0000256" key="1">
    <source>
        <dbReference type="SAM" id="SignalP"/>
    </source>
</evidence>
<feature type="chain" id="PRO_5032953788" evidence="1">
    <location>
        <begin position="20"/>
        <end position="374"/>
    </location>
</feature>
<dbReference type="NCBIfam" id="TIGR04183">
    <property type="entry name" value="Por_Secre_tail"/>
    <property type="match status" value="1"/>
</dbReference>
<sequence length="374" mass="41718">MKWFNFFFVFVVFSSVLFAQEELIPDKQFMLGCTNVGSTEQVTHYIDADGEVWQYSGGSFVTGGVYSNSLVTVGNANFQSADWPGFNFNWLFGGPYWSFGLYKVTNSKQTDKYFYLDSRDSDFGGAVYNPDFFVVFNNSQGVYQYKNVNQSLTTIPQGSLISVWQIRNQSPNTSGLQNYWSNVLVVVPSVAQPYTPRIIWGPIPNFSATGYKVYWRYGGNGSFSLLATVGANTYEYTHEGLAIGNGIVAEYKVQAYNGSTTSDFSNTVSIGTSGFFKQNFENESNTITSFQLNQNFPNPFNPATIISFSIPENSFVSLKIYDVLGNEITELISEVKEPGNYSASFDASHLSSGIYFYTLKANGYSLTKKMLLAK</sequence>
<name>A0A832LJJ3_9BACT</name>
<dbReference type="InterPro" id="IPR026444">
    <property type="entry name" value="Secre_tail"/>
</dbReference>
<dbReference type="InterPro" id="IPR036116">
    <property type="entry name" value="FN3_sf"/>
</dbReference>
<dbReference type="InterPro" id="IPR013783">
    <property type="entry name" value="Ig-like_fold"/>
</dbReference>
<dbReference type="AlphaFoldDB" id="A0A832LJJ3"/>
<evidence type="ECO:0000259" key="2">
    <source>
        <dbReference type="Pfam" id="PF18962"/>
    </source>
</evidence>
<dbReference type="Gene3D" id="2.60.40.4070">
    <property type="match status" value="1"/>
</dbReference>
<comment type="caution">
    <text evidence="3">The sequence shown here is derived from an EMBL/GenBank/DDBJ whole genome shotgun (WGS) entry which is preliminary data.</text>
</comment>
<dbReference type="Pfam" id="PF18962">
    <property type="entry name" value="Por_Secre_tail"/>
    <property type="match status" value="1"/>
</dbReference>
<keyword evidence="1" id="KW-0732">Signal</keyword>
<organism evidence="3">
    <name type="scientific">Ignavibacterium album</name>
    <dbReference type="NCBI Taxonomy" id="591197"/>
    <lineage>
        <taxon>Bacteria</taxon>
        <taxon>Pseudomonadati</taxon>
        <taxon>Ignavibacteriota</taxon>
        <taxon>Ignavibacteria</taxon>
        <taxon>Ignavibacteriales</taxon>
        <taxon>Ignavibacteriaceae</taxon>
        <taxon>Ignavibacterium</taxon>
    </lineage>
</organism>
<gene>
    <name evidence="3" type="ORF">ENS56_12480</name>
</gene>